<evidence type="ECO:0000256" key="1">
    <source>
        <dbReference type="SAM" id="Phobius"/>
    </source>
</evidence>
<proteinExistence type="predicted"/>
<accession>Q8TP32</accession>
<dbReference type="STRING" id="188937.MA_2092"/>
<keyword evidence="1" id="KW-0812">Transmembrane</keyword>
<keyword evidence="1" id="KW-0472">Membrane</keyword>
<gene>
    <name evidence="2" type="ordered locus">MA_2092</name>
</gene>
<feature type="transmembrane region" description="Helical" evidence="1">
    <location>
        <begin position="57"/>
        <end position="84"/>
    </location>
</feature>
<dbReference type="Proteomes" id="UP000002487">
    <property type="component" value="Chromosome"/>
</dbReference>
<organism evidence="2 3">
    <name type="scientific">Methanosarcina acetivorans (strain ATCC 35395 / DSM 2834 / JCM 12185 / C2A)</name>
    <dbReference type="NCBI Taxonomy" id="188937"/>
    <lineage>
        <taxon>Archaea</taxon>
        <taxon>Methanobacteriati</taxon>
        <taxon>Methanobacteriota</taxon>
        <taxon>Stenosarchaea group</taxon>
        <taxon>Methanomicrobia</taxon>
        <taxon>Methanosarcinales</taxon>
        <taxon>Methanosarcinaceae</taxon>
        <taxon>Methanosarcina</taxon>
    </lineage>
</organism>
<name>Q8TP32_METAC</name>
<dbReference type="InParanoid" id="Q8TP32"/>
<dbReference type="HOGENOM" id="CLU_2299314_0_0_2"/>
<dbReference type="EMBL" id="AE010299">
    <property type="protein sequence ID" value="AAM05492.1"/>
    <property type="molecule type" value="Genomic_DNA"/>
</dbReference>
<dbReference type="EnsemblBacteria" id="AAM05492">
    <property type="protein sequence ID" value="AAM05492"/>
    <property type="gene ID" value="MA_2092"/>
</dbReference>
<dbReference type="AlphaFoldDB" id="Q8TP32"/>
<keyword evidence="3" id="KW-1185">Reference proteome</keyword>
<feature type="transmembrane region" description="Helical" evidence="1">
    <location>
        <begin position="28"/>
        <end position="51"/>
    </location>
</feature>
<sequence length="100" mass="10754">MNMKDNVSEMNMKGNVGKMNMKDIVSEALKIASVGGIVSGLITAALNYYVIPFPETIISNVIGHGVGGFVGASTAGFIGIMIYARQIESKIQRYAIRRIT</sequence>
<keyword evidence="1" id="KW-1133">Transmembrane helix</keyword>
<dbReference type="KEGG" id="mac:MA_2092"/>
<evidence type="ECO:0000313" key="2">
    <source>
        <dbReference type="EMBL" id="AAM05492.1"/>
    </source>
</evidence>
<evidence type="ECO:0000313" key="3">
    <source>
        <dbReference type="Proteomes" id="UP000002487"/>
    </source>
</evidence>
<protein>
    <submittedName>
        <fullName evidence="2">Uncharacterized protein</fullName>
    </submittedName>
</protein>
<reference evidence="2 3" key="1">
    <citation type="journal article" date="2002" name="Genome Res.">
        <title>The genome of Methanosarcina acetivorans reveals extensive metabolic and physiological diversity.</title>
        <authorList>
            <person name="Galagan J.E."/>
            <person name="Nusbaum C."/>
            <person name="Roy A."/>
            <person name="Endrizzi M.G."/>
            <person name="Macdonald P."/>
            <person name="FitzHugh W."/>
            <person name="Calvo S."/>
            <person name="Engels R."/>
            <person name="Smirnov S."/>
            <person name="Atnoor D."/>
            <person name="Brown A."/>
            <person name="Allen N."/>
            <person name="Naylor J."/>
            <person name="Stange-Thomann N."/>
            <person name="DeArellano K."/>
            <person name="Johnson R."/>
            <person name="Linton L."/>
            <person name="McEwan P."/>
            <person name="McKernan K."/>
            <person name="Talamas J."/>
            <person name="Tirrell A."/>
            <person name="Ye W."/>
            <person name="Zimmer A."/>
            <person name="Barber R.D."/>
            <person name="Cann I."/>
            <person name="Graham D.E."/>
            <person name="Grahame D.A."/>
            <person name="Guss A."/>
            <person name="Hedderich R."/>
            <person name="Ingram-Smith C."/>
            <person name="Kuettner C.H."/>
            <person name="Krzycki J.A."/>
            <person name="Leigh J.A."/>
            <person name="Li W."/>
            <person name="Liu J."/>
            <person name="Mukhopadhyay B."/>
            <person name="Reeve J.N."/>
            <person name="Smith K."/>
            <person name="Springer T.A."/>
            <person name="Umayam L.A."/>
            <person name="White O."/>
            <person name="White R.H."/>
            <person name="de Macario E.C."/>
            <person name="Ferry J.G."/>
            <person name="Jarrell K.F."/>
            <person name="Jing H."/>
            <person name="Macario A.J.L."/>
            <person name="Paulsen I."/>
            <person name="Pritchett M."/>
            <person name="Sowers K.R."/>
            <person name="Swanson R.V."/>
            <person name="Zinder S.H."/>
            <person name="Lander E."/>
            <person name="Metcalf W.W."/>
            <person name="Birren B."/>
        </authorList>
    </citation>
    <scope>NUCLEOTIDE SEQUENCE [LARGE SCALE GENOMIC DNA]</scope>
    <source>
        <strain evidence="3">ATCC 35395 / DSM 2834 / JCM 12185 / C2A</strain>
    </source>
</reference>